<evidence type="ECO:0000313" key="2">
    <source>
        <dbReference type="EMBL" id="RCW63019.1"/>
    </source>
</evidence>
<evidence type="ECO:0000256" key="1">
    <source>
        <dbReference type="SAM" id="MobiDB-lite"/>
    </source>
</evidence>
<feature type="compositionally biased region" description="Pro residues" evidence="1">
    <location>
        <begin position="604"/>
        <end position="622"/>
    </location>
</feature>
<feature type="compositionally biased region" description="Basic residues" evidence="1">
    <location>
        <begin position="637"/>
        <end position="648"/>
    </location>
</feature>
<accession>A0A368X5P1</accession>
<comment type="caution">
    <text evidence="2">The sequence shown here is derived from an EMBL/GenBank/DDBJ whole genome shotgun (WGS) entry which is preliminary data.</text>
</comment>
<evidence type="ECO:0000313" key="3">
    <source>
        <dbReference type="Proteomes" id="UP000252884"/>
    </source>
</evidence>
<proteinExistence type="predicted"/>
<sequence length="654" mass="69063">MAINLTQGAARERIDPAEAPTLRQRGVLVEDARRERPRYFDGRFLAARDLVRDQQYFLTREADLGRAAGSGVAHGLDVARGPTPQSLTIAAGDGITGAGELVLLPRRLDLNLADIPLAEQLSARFGLSRQPAAPLRSRTGLFVLGLRPVEFTANPIGAYPTTLTGARTVEDGDVIEATAVVLIPWQDDGAADALDARRGAAARRIFTQPTAPGWSANVLPVAMLALQSNSVVWIDEALVRRDLGADRGDLPGLGLVPRGLRLAHLLQYQTHLAEVVEQLGSRSFPAATQFPALPPAGPLPPGVIDTRDFTQRYFPSEVDVDFSIVPDDELPALVEEALALPPIDLLASEAALDLTAVLILAPVPRAEFRAVRARLTAVARPLRSAAPNLIAQRKPLEILTRLRIPQLLVPVDVANPSDAEWTRLAQLPGLWYLRRRNLAYRDDLVGRPVAVAGGDDVPVERGVMARVDALGLRPALDRVLAASSTRAAANVVSLLATPRVAASPTLTAAALGALNAKVEGAPQIDHARVLRVGAELAGGAGAGLEKLERATGSEAVTRTALTSLASNDQWRKLDTAAQSADSTRLAQLGQRLTRTPGGPSAAPAEPPVAEPAAAPTPTPTPAPRKTAVKKAPATKAPVKKAVAKKKATKPGEAP</sequence>
<dbReference type="AlphaFoldDB" id="A0A368X5P1"/>
<protein>
    <submittedName>
        <fullName evidence="2">Uncharacterized protein</fullName>
    </submittedName>
</protein>
<dbReference type="Proteomes" id="UP000252884">
    <property type="component" value="Unassembled WGS sequence"/>
</dbReference>
<organism evidence="2 3">
    <name type="scientific">Pseudorhodoferax soli</name>
    <dbReference type="NCBI Taxonomy" id="545864"/>
    <lineage>
        <taxon>Bacteria</taxon>
        <taxon>Pseudomonadati</taxon>
        <taxon>Pseudomonadota</taxon>
        <taxon>Betaproteobacteria</taxon>
        <taxon>Burkholderiales</taxon>
        <taxon>Comamonadaceae</taxon>
    </lineage>
</organism>
<gene>
    <name evidence="2" type="ORF">DES41_1225</name>
</gene>
<dbReference type="RefSeq" id="WP_211333177.1">
    <property type="nucleotide sequence ID" value="NZ_QPJK01000022.1"/>
</dbReference>
<feature type="compositionally biased region" description="Low complexity" evidence="1">
    <location>
        <begin position="623"/>
        <end position="636"/>
    </location>
</feature>
<name>A0A368X5P1_9BURK</name>
<reference evidence="2 3" key="1">
    <citation type="submission" date="2018-07" db="EMBL/GenBank/DDBJ databases">
        <title>Genomic Encyclopedia of Type Strains, Phase IV (KMG-IV): sequencing the most valuable type-strain genomes for metagenomic binning, comparative biology and taxonomic classification.</title>
        <authorList>
            <person name="Goeker M."/>
        </authorList>
    </citation>
    <scope>NUCLEOTIDE SEQUENCE [LARGE SCALE GENOMIC DNA]</scope>
    <source>
        <strain evidence="2 3">DSM 21634</strain>
    </source>
</reference>
<dbReference type="EMBL" id="QPJK01000022">
    <property type="protein sequence ID" value="RCW63019.1"/>
    <property type="molecule type" value="Genomic_DNA"/>
</dbReference>
<feature type="region of interest" description="Disordered" evidence="1">
    <location>
        <begin position="592"/>
        <end position="654"/>
    </location>
</feature>
<keyword evidence="3" id="KW-1185">Reference proteome</keyword>